<evidence type="ECO:0000256" key="7">
    <source>
        <dbReference type="ARBA" id="ARBA00023157"/>
    </source>
</evidence>
<evidence type="ECO:0000256" key="5">
    <source>
        <dbReference type="ARBA" id="ARBA00023040"/>
    </source>
</evidence>
<feature type="transmembrane region" description="Helical" evidence="13">
    <location>
        <begin position="196"/>
        <end position="215"/>
    </location>
</feature>
<keyword evidence="3 11" id="KW-0812">Transmembrane</keyword>
<evidence type="ECO:0000256" key="8">
    <source>
        <dbReference type="ARBA" id="ARBA00023170"/>
    </source>
</evidence>
<organism evidence="15 16">
    <name type="scientific">Adineta ricciae</name>
    <name type="common">Rotifer</name>
    <dbReference type="NCBI Taxonomy" id="249248"/>
    <lineage>
        <taxon>Eukaryota</taxon>
        <taxon>Metazoa</taxon>
        <taxon>Spiralia</taxon>
        <taxon>Gnathifera</taxon>
        <taxon>Rotifera</taxon>
        <taxon>Eurotatoria</taxon>
        <taxon>Bdelloidea</taxon>
        <taxon>Adinetida</taxon>
        <taxon>Adinetidae</taxon>
        <taxon>Adineta</taxon>
    </lineage>
</organism>
<dbReference type="PANTHER" id="PTHR45695">
    <property type="entry name" value="LEUCOKININ RECEPTOR-RELATED"/>
    <property type="match status" value="1"/>
</dbReference>
<dbReference type="PRINTS" id="PR00237">
    <property type="entry name" value="GPCRRHODOPSN"/>
</dbReference>
<feature type="transmembrane region" description="Helical" evidence="13">
    <location>
        <begin position="145"/>
        <end position="165"/>
    </location>
</feature>
<keyword evidence="7" id="KW-1015">Disulfide bond</keyword>
<keyword evidence="10 11" id="KW-0807">Transducer</keyword>
<dbReference type="SUPFAM" id="SSF81321">
    <property type="entry name" value="Family A G protein-coupled receptor-like"/>
    <property type="match status" value="1"/>
</dbReference>
<evidence type="ECO:0000313" key="16">
    <source>
        <dbReference type="Proteomes" id="UP000663828"/>
    </source>
</evidence>
<evidence type="ECO:0000256" key="1">
    <source>
        <dbReference type="ARBA" id="ARBA00004651"/>
    </source>
</evidence>
<reference evidence="15" key="1">
    <citation type="submission" date="2021-02" db="EMBL/GenBank/DDBJ databases">
        <authorList>
            <person name="Nowell W R."/>
        </authorList>
    </citation>
    <scope>NUCLEOTIDE SEQUENCE</scope>
</reference>
<evidence type="ECO:0000313" key="15">
    <source>
        <dbReference type="EMBL" id="CAF1519664.1"/>
    </source>
</evidence>
<dbReference type="Pfam" id="PF00001">
    <property type="entry name" value="7tm_1"/>
    <property type="match status" value="1"/>
</dbReference>
<dbReference type="PROSITE" id="PS00237">
    <property type="entry name" value="G_PROTEIN_RECEP_F1_1"/>
    <property type="match status" value="1"/>
</dbReference>
<feature type="transmembrane region" description="Helical" evidence="13">
    <location>
        <begin position="25"/>
        <end position="54"/>
    </location>
</feature>
<feature type="transmembrane region" description="Helical" evidence="13">
    <location>
        <begin position="106"/>
        <end position="124"/>
    </location>
</feature>
<evidence type="ECO:0000256" key="4">
    <source>
        <dbReference type="ARBA" id="ARBA00022989"/>
    </source>
</evidence>
<gene>
    <name evidence="15" type="ORF">XAT740_LOCUS40715</name>
</gene>
<keyword evidence="2" id="KW-1003">Cell membrane</keyword>
<evidence type="ECO:0000256" key="13">
    <source>
        <dbReference type="SAM" id="Phobius"/>
    </source>
</evidence>
<dbReference type="InterPro" id="IPR001556">
    <property type="entry name" value="Bombsn_rcpt-like"/>
</dbReference>
<dbReference type="AlphaFoldDB" id="A0A815UWM0"/>
<dbReference type="EMBL" id="CAJNOR010004665">
    <property type="protein sequence ID" value="CAF1519664.1"/>
    <property type="molecule type" value="Genomic_DNA"/>
</dbReference>
<evidence type="ECO:0000256" key="12">
    <source>
        <dbReference type="SAM" id="MobiDB-lite"/>
    </source>
</evidence>
<dbReference type="PROSITE" id="PS50262">
    <property type="entry name" value="G_PROTEIN_RECEP_F1_2"/>
    <property type="match status" value="1"/>
</dbReference>
<name>A0A815UWM0_ADIRI</name>
<evidence type="ECO:0000256" key="6">
    <source>
        <dbReference type="ARBA" id="ARBA00023136"/>
    </source>
</evidence>
<comment type="similarity">
    <text evidence="11">Belongs to the G-protein coupled receptor 1 family.</text>
</comment>
<feature type="transmembrane region" description="Helical" evidence="13">
    <location>
        <begin position="66"/>
        <end position="86"/>
    </location>
</feature>
<keyword evidence="16" id="KW-1185">Reference proteome</keyword>
<comment type="caution">
    <text evidence="15">The sequence shown here is derived from an EMBL/GenBank/DDBJ whole genome shotgun (WGS) entry which is preliminary data.</text>
</comment>
<dbReference type="InterPro" id="IPR000276">
    <property type="entry name" value="GPCR_Rhodpsn"/>
</dbReference>
<keyword evidence="4 13" id="KW-1133">Transmembrane helix</keyword>
<proteinExistence type="inferred from homology"/>
<evidence type="ECO:0000256" key="2">
    <source>
        <dbReference type="ARBA" id="ARBA00022475"/>
    </source>
</evidence>
<evidence type="ECO:0000259" key="14">
    <source>
        <dbReference type="PROSITE" id="PS50262"/>
    </source>
</evidence>
<dbReference type="PRINTS" id="PR00358">
    <property type="entry name" value="BOMBESINR"/>
</dbReference>
<keyword evidence="5 11" id="KW-0297">G-protein coupled receptor</keyword>
<dbReference type="InterPro" id="IPR017452">
    <property type="entry name" value="GPCR_Rhodpsn_7TM"/>
</dbReference>
<dbReference type="Gene3D" id="1.20.1070.10">
    <property type="entry name" value="Rhodopsin 7-helix transmembrane proteins"/>
    <property type="match status" value="2"/>
</dbReference>
<accession>A0A815UWM0</accession>
<dbReference type="GO" id="GO:0005886">
    <property type="term" value="C:plasma membrane"/>
    <property type="evidence" value="ECO:0007669"/>
    <property type="project" value="UniProtKB-SubCell"/>
</dbReference>
<feature type="transmembrane region" description="Helical" evidence="13">
    <location>
        <begin position="435"/>
        <end position="460"/>
    </location>
</feature>
<dbReference type="PANTHER" id="PTHR45695:SF22">
    <property type="entry name" value="G-PROTEIN COUPLED RECEPTORS FAMILY 1 PROFILE DOMAIN-CONTAINING PROTEIN"/>
    <property type="match status" value="1"/>
</dbReference>
<feature type="domain" description="G-protein coupled receptors family 1 profile" evidence="14">
    <location>
        <begin position="45"/>
        <end position="525"/>
    </location>
</feature>
<protein>
    <recommendedName>
        <fullName evidence="14">G-protein coupled receptors family 1 profile domain-containing protein</fullName>
    </recommendedName>
</protein>
<evidence type="ECO:0000256" key="9">
    <source>
        <dbReference type="ARBA" id="ARBA00023180"/>
    </source>
</evidence>
<keyword evidence="6 13" id="KW-0472">Membrane</keyword>
<evidence type="ECO:0000256" key="11">
    <source>
        <dbReference type="RuleBase" id="RU000688"/>
    </source>
</evidence>
<keyword evidence="9" id="KW-0325">Glycoprotein</keyword>
<dbReference type="GO" id="GO:0008528">
    <property type="term" value="F:G protein-coupled peptide receptor activity"/>
    <property type="evidence" value="ECO:0007669"/>
    <property type="project" value="InterPro"/>
</dbReference>
<sequence>MIHDANDRTNNSQSLANNFRTNTPLLFSFSLLLAYGVIFLIGLFANIFVIVVIMKCRRMRTLTNRFLLNLAISDLLATLICLPPTAYHHYEKRWIFGELLCRFVPFIQGTSVAVSIFTLMAVSIDRFLAIHKPIHSKLLCTQSRVFVIIGLIWFVSFLLMIPLIVHHRIIDPFDITLTACAEEWQQNMNARLVYDFLLLFVLFILPLTLMAYCYVRISFSLWFIDSQARASLSSSSTTNAARFSTISEDFSPVDNNNVRRQSTQKHRPYYIHYHRKAENDRKRQGTNQAHDEYRSLINSTGGKLLTYQPRRSTTINDIKPKSYSIATTTTITNAPGPQGLCRRSSSLIGRRFGENGYLRQNHQHDEFQQSKQVTNRHRRSTSPYASGTLRTSLTSLQSQHRVIINLNANNTNSNHHRSIVDVERASRFLQSRRRVVKLLITLVIVFFVTRLPSNIVTIYIDITSNTYIPDNSFTNRTRSEGSDGTVTDFLSHVATTDKKMALVLYVSPILQLFSLSNSAINPLCYCVMSHAVKNLITLIRQKLRRRGQKKASSIPLTQRPIALNQSLKMMAYNRNAHGMN</sequence>
<comment type="subcellular location">
    <subcellularLocation>
        <location evidence="1">Cell membrane</location>
        <topology evidence="1">Multi-pass membrane protein</topology>
    </subcellularLocation>
</comment>
<evidence type="ECO:0000256" key="10">
    <source>
        <dbReference type="ARBA" id="ARBA00023224"/>
    </source>
</evidence>
<feature type="region of interest" description="Disordered" evidence="12">
    <location>
        <begin position="361"/>
        <end position="386"/>
    </location>
</feature>
<dbReference type="Proteomes" id="UP000663828">
    <property type="component" value="Unassembled WGS sequence"/>
</dbReference>
<evidence type="ECO:0000256" key="3">
    <source>
        <dbReference type="ARBA" id="ARBA00022692"/>
    </source>
</evidence>
<keyword evidence="8 11" id="KW-0675">Receptor</keyword>